<feature type="signal peptide" evidence="1">
    <location>
        <begin position="1"/>
        <end position="21"/>
    </location>
</feature>
<protein>
    <recommendedName>
        <fullName evidence="4">Lipoprotein</fullName>
    </recommendedName>
</protein>
<dbReference type="EMBL" id="AE017125">
    <property type="protein sequence ID" value="AAP78103.1"/>
    <property type="molecule type" value="Genomic_DNA"/>
</dbReference>
<dbReference type="RefSeq" id="WP_011116346.1">
    <property type="nucleotide sequence ID" value="NC_004917.1"/>
</dbReference>
<dbReference type="OrthoDB" id="10020455at2"/>
<keyword evidence="3" id="KW-1185">Reference proteome</keyword>
<evidence type="ECO:0000313" key="3">
    <source>
        <dbReference type="Proteomes" id="UP000002495"/>
    </source>
</evidence>
<evidence type="ECO:0000256" key="1">
    <source>
        <dbReference type="SAM" id="SignalP"/>
    </source>
</evidence>
<dbReference type="AlphaFoldDB" id="Q7VG18"/>
<keyword evidence="1" id="KW-0732">Signal</keyword>
<evidence type="ECO:0008006" key="4">
    <source>
        <dbReference type="Google" id="ProtNLM"/>
    </source>
</evidence>
<accession>Q7VG18</accession>
<sequence>MCKIINYVPLLCLLVCFGACSQENEDVITEPTSKTPAKHHFAPLSEFEKVKLSQYLNDSVSTRDLYEKSCKNGNKESCDVFKWTYAPLYKIWGANAHKASEQKQAQKAYMNQLIDEYRATCGDDRDILTLITKNSFTSESAHHIALNWKDTNYSQSCVSLAHRLNAVAHYDFRFKNPPSYAIKEAALSNLSACLKHNNITSCLFAQNLSFAGGPDTLAFLPPLNLNIAYLASEQGKILSLERLEQIAALQSLDSDTIQEKQYFLFNLALLYKNDLRNLERAFYKSTREYREECLEIEYKAQDEVMAQTTQDFIHISCEKGEECRNESVYSRWFKRHFKCCYYNDNGVKYPLEDKCAAILERTEPQVRELITSTLPKINAVYKSYQLALETGKEYFAKACEAGMQDLYCERLEYLNIGEPYWELPEESVCPPIKLLDKTLQPN</sequence>
<reference evidence="2 3" key="1">
    <citation type="journal article" date="2003" name="Proc. Natl. Acad. Sci. U.S.A.">
        <title>The complete genome sequence of the carcinogenic bacterium Helicobacter hepaticus.</title>
        <authorList>
            <person name="Suerbaum S."/>
            <person name="Josenhans C."/>
            <person name="Sterzenbach T."/>
            <person name="Drescher B."/>
            <person name="Brandt P."/>
            <person name="Bell M."/>
            <person name="Droege M."/>
            <person name="Fartmann B."/>
            <person name="Fischer H.-P."/>
            <person name="Ge Z."/>
            <person name="Hoerster A."/>
            <person name="Holland R."/>
            <person name="Klein K."/>
            <person name="Koenig J."/>
            <person name="Macko L."/>
            <person name="Mendz G.L."/>
            <person name="Nyakatura G."/>
            <person name="Schauer D.B."/>
            <person name="Shen Z."/>
            <person name="Weber J."/>
            <person name="Frosch M."/>
            <person name="Fox J.G."/>
        </authorList>
    </citation>
    <scope>NUCLEOTIDE SEQUENCE [LARGE SCALE GENOMIC DNA]</scope>
    <source>
        <strain evidence="3">ATCC 51449 / 3B1</strain>
    </source>
</reference>
<dbReference type="KEGG" id="hhe:HH_1506"/>
<gene>
    <name evidence="2" type="ordered locus">HH_1506</name>
</gene>
<dbReference type="HOGENOM" id="CLU_617878_0_0_7"/>
<proteinExistence type="predicted"/>
<name>Q7VG18_HELHP</name>
<feature type="chain" id="PRO_5004292508" description="Lipoprotein" evidence="1">
    <location>
        <begin position="22"/>
        <end position="442"/>
    </location>
</feature>
<dbReference type="Proteomes" id="UP000002495">
    <property type="component" value="Chromosome"/>
</dbReference>
<organism evidence="2 3">
    <name type="scientific">Helicobacter hepaticus (strain ATCC 51449 / 3B1)</name>
    <dbReference type="NCBI Taxonomy" id="235279"/>
    <lineage>
        <taxon>Bacteria</taxon>
        <taxon>Pseudomonadati</taxon>
        <taxon>Campylobacterota</taxon>
        <taxon>Epsilonproteobacteria</taxon>
        <taxon>Campylobacterales</taxon>
        <taxon>Helicobacteraceae</taxon>
        <taxon>Helicobacter</taxon>
    </lineage>
</organism>
<evidence type="ECO:0000313" key="2">
    <source>
        <dbReference type="EMBL" id="AAP78103.1"/>
    </source>
</evidence>